<dbReference type="SUPFAM" id="SSF56112">
    <property type="entry name" value="Protein kinase-like (PK-like)"/>
    <property type="match status" value="1"/>
</dbReference>
<accession>A0A9P8TBZ0</accession>
<proteinExistence type="predicted"/>
<dbReference type="AlphaFoldDB" id="A0A9P8TBZ0"/>
<keyword evidence="2" id="KW-1185">Reference proteome</keyword>
<gene>
    <name evidence="1" type="ORF">WICMUC_003992</name>
</gene>
<sequence length="874" mass="100305">MESRRQFTIEEEITKFVELVQSPDFDSFQKTLNEYQKELTIENNDPELNLHLLFMDLLKPEKSDLRSKLHERFPFVDNQTTTETIINALETIDIHLKIDDVRVRGFLVFLRDLKVFLNTSCSNDPPLFHFSSKRKTVSTSKSSNVDESDYIREETVTGKRAKIAIENQESSSSTHLMKHVLPSVLINDVANINELDEIQDEEIVPFLHLIYTKFKRIYQKLLADGPQIQNMFLNPKVPFGMTHFANENALYGVLTPFLNGLIYLMNIITSDEDQKWELDLGIQNFESKFFLVTERDDAYDAFKNITEQNESLFEDGLSSGPIKCIEKIKPDYSIQLLQSQLSLFPIEIKYIENLDEIFDEFTTFTKKNFQHLLGLKSEPLVKLLRENTSMIKVLSQSMYQLIGSNSSISFISNGPSWIMVEDQNYTIDEAIPYSLSSGGERSGSWAGCSGFLLPNFFKLTKFSVKSRYFNLILITTIMRQMRKATSNIPVAEITSSVKDLDLTKRTLLRQGLLSKGSADFTQLRYWVMMEVLKPYLINDAEEMIKTLFKGLDLKDAHFRVVQRLSRKINIKRHHKSNMNFLREFITKRGSNIRVFNSDQLNIQEIIQCQAGSAIVVKNANSLLYSDSCECILKIFDPIRLATGLNYKSQDSCQKVSFNFTSALDHCLNVMLSGEMSAYQHLQSKINLPKFKGVVCFIPTAFALKKLTGGIMPLSMISQNLIGGLAIEVEYIEERFETPKTTKDLNEYFTSLMKNSKDSLLKTHEYFGLHQDIHSGNFIVRGREVFLIDFSFSLRIIKENVSSDFSSLKEKMKQEFIDLQNVMVQKIKIGCDVIRNNGGGSIVEKSDFANESNIKQMVKDTIGEVYKDLKPEDMK</sequence>
<comment type="caution">
    <text evidence="1">The sequence shown here is derived from an EMBL/GenBank/DDBJ whole genome shotgun (WGS) entry which is preliminary data.</text>
</comment>
<organism evidence="1 2">
    <name type="scientific">Wickerhamomyces mucosus</name>
    <dbReference type="NCBI Taxonomy" id="1378264"/>
    <lineage>
        <taxon>Eukaryota</taxon>
        <taxon>Fungi</taxon>
        <taxon>Dikarya</taxon>
        <taxon>Ascomycota</taxon>
        <taxon>Saccharomycotina</taxon>
        <taxon>Saccharomycetes</taxon>
        <taxon>Phaffomycetales</taxon>
        <taxon>Wickerhamomycetaceae</taxon>
        <taxon>Wickerhamomyces</taxon>
    </lineage>
</organism>
<evidence type="ECO:0008006" key="3">
    <source>
        <dbReference type="Google" id="ProtNLM"/>
    </source>
</evidence>
<name>A0A9P8TBZ0_9ASCO</name>
<reference evidence="1" key="2">
    <citation type="submission" date="2021-01" db="EMBL/GenBank/DDBJ databases">
        <authorList>
            <person name="Schikora-Tamarit M.A."/>
        </authorList>
    </citation>
    <scope>NUCLEOTIDE SEQUENCE</scope>
    <source>
        <strain evidence="1">CBS6341</strain>
    </source>
</reference>
<dbReference type="InterPro" id="IPR011009">
    <property type="entry name" value="Kinase-like_dom_sf"/>
</dbReference>
<dbReference type="EMBL" id="JAEUBF010001103">
    <property type="protein sequence ID" value="KAH3672905.1"/>
    <property type="molecule type" value="Genomic_DNA"/>
</dbReference>
<evidence type="ECO:0000313" key="1">
    <source>
        <dbReference type="EMBL" id="KAH3672905.1"/>
    </source>
</evidence>
<reference evidence="1" key="1">
    <citation type="journal article" date="2021" name="Open Biol.">
        <title>Shared evolutionary footprints suggest mitochondrial oxidative damage underlies multiple complex I losses in fungi.</title>
        <authorList>
            <person name="Schikora-Tamarit M.A."/>
            <person name="Marcet-Houben M."/>
            <person name="Nosek J."/>
            <person name="Gabaldon T."/>
        </authorList>
    </citation>
    <scope>NUCLEOTIDE SEQUENCE</scope>
    <source>
        <strain evidence="1">CBS6341</strain>
    </source>
</reference>
<evidence type="ECO:0000313" key="2">
    <source>
        <dbReference type="Proteomes" id="UP000769528"/>
    </source>
</evidence>
<dbReference type="OrthoDB" id="10252171at2759"/>
<protein>
    <recommendedName>
        <fullName evidence="3">Protein kinase domain-containing protein</fullName>
    </recommendedName>
</protein>
<dbReference type="Proteomes" id="UP000769528">
    <property type="component" value="Unassembled WGS sequence"/>
</dbReference>